<dbReference type="InterPro" id="IPR043519">
    <property type="entry name" value="NT_sf"/>
</dbReference>
<evidence type="ECO:0000259" key="1">
    <source>
        <dbReference type="SMART" id="SM00954"/>
    </source>
</evidence>
<sequence length="335" mass="38333">MEIDSYVVPSRSSVRKAGKVLVSTAGNEDKSDALLTLSNWRAVHVVPINTLQTFLRKKVKDLKFSSPIVAQRLKRTPSIISKLERFPSMDLDRMQDIGGIRVVLNSIHDVSRLYSELNSSKFRHQLVLPPNNYIETPKADGYRSLHQVVKYRNVKHPQFNDLRIELQIRTKLQHSWATAVETLGMLEKCSLKSGEGDEKIKKFFKIASTLFSIHEDSPVIEEFKDNSESELIAKFKDLENELSVLRKLEGIAVSTKHIQTTNKNFLGYQVIQLFADRGKVRLTAFDDPSDAESFYYTKEQETKNDMNTAVVLMSAGNLRDIKRAYPNYFLDTKVF</sequence>
<proteinExistence type="predicted"/>
<dbReference type="CDD" id="cd05399">
    <property type="entry name" value="NT_Rel-Spo_like"/>
    <property type="match status" value="1"/>
</dbReference>
<name>A0A6L6YI53_9BURK</name>
<dbReference type="SUPFAM" id="SSF81301">
    <property type="entry name" value="Nucleotidyltransferase"/>
    <property type="match status" value="1"/>
</dbReference>
<reference evidence="2 3" key="1">
    <citation type="submission" date="2019-12" db="EMBL/GenBank/DDBJ databases">
        <title>Microbes associate with the intestines of laboratory mice.</title>
        <authorList>
            <person name="Navarre W."/>
            <person name="Wong E."/>
        </authorList>
    </citation>
    <scope>NUCLEOTIDE SEQUENCE [LARGE SCALE GENOMIC DNA]</scope>
    <source>
        <strain evidence="2 3">NM82_D38</strain>
    </source>
</reference>
<accession>A0A6L6YI53</accession>
<dbReference type="Proteomes" id="UP000472580">
    <property type="component" value="Unassembled WGS sequence"/>
</dbReference>
<dbReference type="PANTHER" id="PTHR47837">
    <property type="entry name" value="GTP PYROPHOSPHOKINASE YJBM"/>
    <property type="match status" value="1"/>
</dbReference>
<evidence type="ECO:0000313" key="3">
    <source>
        <dbReference type="Proteomes" id="UP000472580"/>
    </source>
</evidence>
<keyword evidence="3" id="KW-1185">Reference proteome</keyword>
<evidence type="ECO:0000313" key="2">
    <source>
        <dbReference type="EMBL" id="MVX56419.1"/>
    </source>
</evidence>
<dbReference type="InterPro" id="IPR052366">
    <property type="entry name" value="GTP_Pyrophosphokinase"/>
</dbReference>
<comment type="caution">
    <text evidence="2">The sequence shown here is derived from an EMBL/GenBank/DDBJ whole genome shotgun (WGS) entry which is preliminary data.</text>
</comment>
<dbReference type="SMART" id="SM00954">
    <property type="entry name" value="RelA_SpoT"/>
    <property type="match status" value="1"/>
</dbReference>
<dbReference type="PANTHER" id="PTHR47837:SF1">
    <property type="entry name" value="GTP PYROPHOSPHOKINASE YJBM"/>
    <property type="match status" value="1"/>
</dbReference>
<dbReference type="OrthoDB" id="9789634at2"/>
<dbReference type="Gene3D" id="3.30.460.10">
    <property type="entry name" value="Beta Polymerase, domain 2"/>
    <property type="match status" value="1"/>
</dbReference>
<gene>
    <name evidence="2" type="ORF">E5987_04255</name>
</gene>
<dbReference type="AlphaFoldDB" id="A0A6L6YI53"/>
<dbReference type="InterPro" id="IPR007685">
    <property type="entry name" value="RelA_SpoT"/>
</dbReference>
<dbReference type="EMBL" id="WSRP01000010">
    <property type="protein sequence ID" value="MVX56419.1"/>
    <property type="molecule type" value="Genomic_DNA"/>
</dbReference>
<feature type="domain" description="RelA/SpoT" evidence="1">
    <location>
        <begin position="71"/>
        <end position="191"/>
    </location>
</feature>
<dbReference type="Pfam" id="PF04607">
    <property type="entry name" value="RelA_SpoT"/>
    <property type="match status" value="1"/>
</dbReference>
<dbReference type="RefSeq" id="WP_160334854.1">
    <property type="nucleotide sequence ID" value="NZ_WSRP01000010.1"/>
</dbReference>
<protein>
    <submittedName>
        <fullName evidence="2">(P)ppGpp synthetase</fullName>
    </submittedName>
</protein>
<organism evidence="2 3">
    <name type="scientific">Parasutterella muris</name>
    <dbReference type="NCBI Taxonomy" id="2565572"/>
    <lineage>
        <taxon>Bacteria</taxon>
        <taxon>Pseudomonadati</taxon>
        <taxon>Pseudomonadota</taxon>
        <taxon>Betaproteobacteria</taxon>
        <taxon>Burkholderiales</taxon>
        <taxon>Sutterellaceae</taxon>
        <taxon>Parasutterella</taxon>
    </lineage>
</organism>
<dbReference type="GO" id="GO:0015969">
    <property type="term" value="P:guanosine tetraphosphate metabolic process"/>
    <property type="evidence" value="ECO:0007669"/>
    <property type="project" value="InterPro"/>
</dbReference>